<accession>A0A6C2UPF9</accession>
<protein>
    <recommendedName>
        <fullName evidence="1">Uroporphyrinogen decarboxylase (URO-D) domain-containing protein</fullName>
    </recommendedName>
</protein>
<dbReference type="SUPFAM" id="SSF51726">
    <property type="entry name" value="UROD/MetE-like"/>
    <property type="match status" value="1"/>
</dbReference>
<dbReference type="Gene3D" id="3.20.20.210">
    <property type="match status" value="1"/>
</dbReference>
<reference evidence="2 3" key="1">
    <citation type="submission" date="2019-04" db="EMBL/GenBank/DDBJ databases">
        <authorList>
            <person name="Van Vliet M D."/>
        </authorList>
    </citation>
    <scope>NUCLEOTIDE SEQUENCE [LARGE SCALE GENOMIC DNA]</scope>
    <source>
        <strain evidence="2 3">F21</strain>
    </source>
</reference>
<dbReference type="Pfam" id="PF01208">
    <property type="entry name" value="URO-D"/>
    <property type="match status" value="1"/>
</dbReference>
<dbReference type="InterPro" id="IPR000257">
    <property type="entry name" value="Uroporphyrinogen_deCOase"/>
</dbReference>
<dbReference type="InterPro" id="IPR052024">
    <property type="entry name" value="Methanogen_methyltrans"/>
</dbReference>
<dbReference type="GO" id="GO:0004853">
    <property type="term" value="F:uroporphyrinogen decarboxylase activity"/>
    <property type="evidence" value="ECO:0007669"/>
    <property type="project" value="InterPro"/>
</dbReference>
<keyword evidence="3" id="KW-1185">Reference proteome</keyword>
<gene>
    <name evidence="2" type="ORF">SCARR_04029</name>
</gene>
<evidence type="ECO:0000313" key="3">
    <source>
        <dbReference type="Proteomes" id="UP000346198"/>
    </source>
</evidence>
<feature type="domain" description="Uroporphyrinogen decarboxylase (URO-D)" evidence="1">
    <location>
        <begin position="99"/>
        <end position="346"/>
    </location>
</feature>
<organism evidence="2 3">
    <name type="scientific">Pontiella sulfatireligans</name>
    <dbReference type="NCBI Taxonomy" id="2750658"/>
    <lineage>
        <taxon>Bacteria</taxon>
        <taxon>Pseudomonadati</taxon>
        <taxon>Kiritimatiellota</taxon>
        <taxon>Kiritimatiellia</taxon>
        <taxon>Kiritimatiellales</taxon>
        <taxon>Pontiellaceae</taxon>
        <taxon>Pontiella</taxon>
    </lineage>
</organism>
<dbReference type="RefSeq" id="WP_136063376.1">
    <property type="nucleotide sequence ID" value="NZ_CAAHFH010000002.1"/>
</dbReference>
<dbReference type="EMBL" id="CAAHFH010000002">
    <property type="protein sequence ID" value="VGO21949.1"/>
    <property type="molecule type" value="Genomic_DNA"/>
</dbReference>
<dbReference type="Proteomes" id="UP000346198">
    <property type="component" value="Unassembled WGS sequence"/>
</dbReference>
<dbReference type="AlphaFoldDB" id="A0A6C2UPF9"/>
<dbReference type="GO" id="GO:0006779">
    <property type="term" value="P:porphyrin-containing compound biosynthetic process"/>
    <property type="evidence" value="ECO:0007669"/>
    <property type="project" value="InterPro"/>
</dbReference>
<dbReference type="InterPro" id="IPR038071">
    <property type="entry name" value="UROD/MetE-like_sf"/>
</dbReference>
<dbReference type="PANTHER" id="PTHR47099:SF1">
    <property type="entry name" value="METHYLCOBAMIDE:COM METHYLTRANSFERASE MTBA"/>
    <property type="match status" value="1"/>
</dbReference>
<evidence type="ECO:0000313" key="2">
    <source>
        <dbReference type="EMBL" id="VGO21949.1"/>
    </source>
</evidence>
<dbReference type="PANTHER" id="PTHR47099">
    <property type="entry name" value="METHYLCOBAMIDE:COM METHYLTRANSFERASE MTBA"/>
    <property type="match status" value="1"/>
</dbReference>
<proteinExistence type="predicted"/>
<evidence type="ECO:0000259" key="1">
    <source>
        <dbReference type="Pfam" id="PF01208"/>
    </source>
</evidence>
<name>A0A6C2UPF9_9BACT</name>
<sequence>MKIFKPDFRHVVAAAYNKEAERLPLYEHGMDRGIVEKIIGEPVAPLLKGTLAERTEGFRRMARCSIQLGYDYIPFEGNTGCIIQQGQGLLGKAPSIINSMEELEAYPWDDKLSEYIELFNIDFEALRVALPEGMKAVGGVGNGMFELIQDFVPFQELAFLQVDEPEVYDALWGKVGNLMLQLWTWVLENHADTFAVCRFGDDLGFRSSTLIQPDEIRKHIVPYYKRVIDLVHSYEKPFLLHSCGRIYDVMEDLIEAGIDAKHSNEDAIDRFDVWVEKYGDRIGNFGGVEMNIMTLNTPAEVRAYVLDLLDRIGAGHGGIAIGTGNQISSYTEPANWIAMSEAVREWRGDYSN</sequence>